<gene>
    <name evidence="2" type="ORF">An11g03720</name>
</gene>
<keyword evidence="1" id="KW-0472">Membrane</keyword>
<dbReference type="RefSeq" id="XP_059605476.1">
    <property type="nucleotide sequence ID" value="XM_059750190.1"/>
</dbReference>
<feature type="transmembrane region" description="Helical" evidence="1">
    <location>
        <begin position="32"/>
        <end position="57"/>
    </location>
</feature>
<reference evidence="2" key="1">
    <citation type="submission" date="2025-02" db="EMBL/GenBank/DDBJ databases">
        <authorList>
            <consortium name="NCBI Genome Project"/>
        </authorList>
    </citation>
    <scope>NUCLEOTIDE SEQUENCE</scope>
</reference>
<name>A0AAJ8BZY6_ASPNG</name>
<protein>
    <submittedName>
        <fullName evidence="2">Uncharacterized protein</fullName>
    </submittedName>
</protein>
<proteinExistence type="predicted"/>
<keyword evidence="1" id="KW-1133">Transmembrane helix</keyword>
<evidence type="ECO:0000256" key="1">
    <source>
        <dbReference type="SAM" id="Phobius"/>
    </source>
</evidence>
<organism evidence="2">
    <name type="scientific">Aspergillus niger</name>
    <dbReference type="NCBI Taxonomy" id="5061"/>
    <lineage>
        <taxon>Eukaryota</taxon>
        <taxon>Fungi</taxon>
        <taxon>Dikarya</taxon>
        <taxon>Ascomycota</taxon>
        <taxon>Pezizomycotina</taxon>
        <taxon>Eurotiomycetes</taxon>
        <taxon>Eurotiomycetidae</taxon>
        <taxon>Eurotiales</taxon>
        <taxon>Aspergillaceae</taxon>
        <taxon>Aspergillus</taxon>
        <taxon>Aspergillus subgen. Circumdati</taxon>
    </lineage>
</organism>
<dbReference type="GeneID" id="84592254"/>
<reference evidence="2" key="2">
    <citation type="submission" date="2025-08" db="UniProtKB">
        <authorList>
            <consortium name="RefSeq"/>
        </authorList>
    </citation>
    <scope>IDENTIFICATION</scope>
</reference>
<keyword evidence="1" id="KW-0812">Transmembrane</keyword>
<accession>A0AAJ8BZY6</accession>
<dbReference type="KEGG" id="ang:An11g03720"/>
<dbReference type="AlphaFoldDB" id="A0AAJ8BZY6"/>
<sequence length="107" mass="11917">MRPWRQLFGRDWLIEVPYLAVPGYASDRNAEWVVVLALVLAPPLMLIYAAGCLGTLITTQNMDNDLGCGNVRGRSTIMSITNPVQRLIHLRLPWPSAALMNDVRTLG</sequence>
<dbReference type="VEuPathDB" id="FungiDB:An11g03720"/>
<evidence type="ECO:0000313" key="2">
    <source>
        <dbReference type="RefSeq" id="XP_059605476.1"/>
    </source>
</evidence>